<feature type="transmembrane region" description="Helical" evidence="1">
    <location>
        <begin position="272"/>
        <end position="290"/>
    </location>
</feature>
<organism evidence="3 4">
    <name type="scientific">Enterocloster aldenensis</name>
    <dbReference type="NCBI Taxonomy" id="358742"/>
    <lineage>
        <taxon>Bacteria</taxon>
        <taxon>Bacillati</taxon>
        <taxon>Bacillota</taxon>
        <taxon>Clostridia</taxon>
        <taxon>Lachnospirales</taxon>
        <taxon>Lachnospiraceae</taxon>
        <taxon>Enterocloster</taxon>
    </lineage>
</organism>
<sequence length="296" mass="32570">MVIDYVKRMSVVFCALAVISIAFAVPAYARTATSSDAVRDTDYDIADSEALDGSGNTDMDDVLPDGSMDDVKVAENAADYEYLDDDEVLRYILSEVQIIRDSMSGPALASPSEAVPLEDSQEGTDDVSILALDIDDAGLYASGISLPDHDVVWVSGTFDGEPYTLVVPAVTYPSLYVGGNGVLYNVSGSNITCRLFPSGIFDPSDYNYRNLTLYPILGNSASNLYRYDYLSYMTYYYRGSSSTSLSSSTTYGNFYVEDIEIQRSIDVSYRTYYVAVSSFFVLGVIVLCFWKNSRRL</sequence>
<dbReference type="Proteomes" id="UP000669239">
    <property type="component" value="Unassembled WGS sequence"/>
</dbReference>
<evidence type="ECO:0000313" key="3">
    <source>
        <dbReference type="EMBL" id="NSJ51094.1"/>
    </source>
</evidence>
<keyword evidence="1" id="KW-1133">Transmembrane helix</keyword>
<keyword evidence="1" id="KW-0472">Membrane</keyword>
<protein>
    <submittedName>
        <fullName evidence="3">Uncharacterized protein</fullName>
    </submittedName>
</protein>
<name>A0ABX2HNW4_9FIRM</name>
<dbReference type="EMBL" id="JAAITT010000035">
    <property type="protein sequence ID" value="NSJ51094.1"/>
    <property type="molecule type" value="Genomic_DNA"/>
</dbReference>
<evidence type="ECO:0000313" key="4">
    <source>
        <dbReference type="Proteomes" id="UP000669239"/>
    </source>
</evidence>
<accession>A0ABX2HNW4</accession>
<comment type="caution">
    <text evidence="3">The sequence shown here is derived from an EMBL/GenBank/DDBJ whole genome shotgun (WGS) entry which is preliminary data.</text>
</comment>
<feature type="signal peptide" evidence="2">
    <location>
        <begin position="1"/>
        <end position="24"/>
    </location>
</feature>
<feature type="chain" id="PRO_5045342980" evidence="2">
    <location>
        <begin position="25"/>
        <end position="296"/>
    </location>
</feature>
<gene>
    <name evidence="3" type="ORF">G5B36_20610</name>
</gene>
<reference evidence="3 4" key="1">
    <citation type="journal article" date="2020" name="Cell Host Microbe">
        <title>Functional and Genomic Variation between Human-Derived Isolates of Lachnospiraceae Reveals Inter- and Intra-Species Diversity.</title>
        <authorList>
            <person name="Sorbara M.T."/>
            <person name="Littmann E.R."/>
            <person name="Fontana E."/>
            <person name="Moody T.U."/>
            <person name="Kohout C.E."/>
            <person name="Gjonbalaj M."/>
            <person name="Eaton V."/>
            <person name="Seok R."/>
            <person name="Leiner I.M."/>
            <person name="Pamer E.G."/>
        </authorList>
    </citation>
    <scope>NUCLEOTIDE SEQUENCE [LARGE SCALE GENOMIC DNA]</scope>
    <source>
        <strain evidence="3 4">MSK.1.17</strain>
    </source>
</reference>
<evidence type="ECO:0000256" key="1">
    <source>
        <dbReference type="SAM" id="Phobius"/>
    </source>
</evidence>
<keyword evidence="1" id="KW-0812">Transmembrane</keyword>
<keyword evidence="2" id="KW-0732">Signal</keyword>
<keyword evidence="4" id="KW-1185">Reference proteome</keyword>
<proteinExistence type="predicted"/>
<evidence type="ECO:0000256" key="2">
    <source>
        <dbReference type="SAM" id="SignalP"/>
    </source>
</evidence>
<dbReference type="RefSeq" id="WP_165641431.1">
    <property type="nucleotide sequence ID" value="NZ_JAAITT010000035.1"/>
</dbReference>